<dbReference type="Proteomes" id="UP000282760">
    <property type="component" value="Chromosome"/>
</dbReference>
<dbReference type="EMBL" id="CP024646">
    <property type="protein sequence ID" value="AZV27383.1"/>
    <property type="molecule type" value="Genomic_DNA"/>
</dbReference>
<dbReference type="AlphaFoldDB" id="A0A3T0JVB9"/>
<proteinExistence type="predicted"/>
<name>A0A3T0JVB9_PSESX</name>
<organism evidence="1 2">
    <name type="scientific">Pseudomonas syringae</name>
    <dbReference type="NCBI Taxonomy" id="317"/>
    <lineage>
        <taxon>Bacteria</taxon>
        <taxon>Pseudomonadati</taxon>
        <taxon>Pseudomonadota</taxon>
        <taxon>Gammaproteobacteria</taxon>
        <taxon>Pseudomonadales</taxon>
        <taxon>Pseudomonadaceae</taxon>
        <taxon>Pseudomonas</taxon>
    </lineage>
</organism>
<evidence type="ECO:0000313" key="2">
    <source>
        <dbReference type="Proteomes" id="UP000282760"/>
    </source>
</evidence>
<reference evidence="1 2" key="1">
    <citation type="submission" date="2017-11" db="EMBL/GenBank/DDBJ databases">
        <title>Effect of PGPRs.</title>
        <authorList>
            <person name="Oliva R."/>
            <person name="Nong J."/>
            <person name="Roman V."/>
        </authorList>
    </citation>
    <scope>NUCLEOTIDE SEQUENCE [LARGE SCALE GENOMIC DNA]</scope>
    <source>
        <strain evidence="1">Inb918</strain>
    </source>
</reference>
<sequence>MNMTDERVTASQVRGMGMDAERVGVFGHCRTREHVLSLPVPAIDSLEGAVLDPSLNRVVVRIAPYPGMACGDRIVLSWCGHDIEGMPYQHEITRFVSEAQLGREIVLVVRGAHIAALDGGSLEVFWTLTSASRPEPLVSLRRQLDVGDVRYSLMPVTLEDAVGGSLDPARVTDGTSVTLQPYAGMCVGDRVRLIWEGAAHETSLRDTLIVESFAVGRPLVLGIAPEFITPHLGGEVVIRYSVEQQSGAIRESGVTRISIAPLERDVLAAPQVLEADDGVLDVQDAIDGVSVLISDARVEEGELVYLKCDGESFFHRDDREIISGMAMQPLVFIVPYRFWREHVDTLVQVSYSVERLDDVSQMSSVTLLRVVQG</sequence>
<accession>A0A3T0JVB9</accession>
<protein>
    <submittedName>
        <fullName evidence="1">Uncharacterized protein</fullName>
    </submittedName>
</protein>
<evidence type="ECO:0000313" key="1">
    <source>
        <dbReference type="EMBL" id="AZV27383.1"/>
    </source>
</evidence>
<gene>
    <name evidence="1" type="ORF">CT157_15690</name>
</gene>